<reference evidence="1" key="1">
    <citation type="thesis" date="2020" institute="ProQuest LLC" country="789 East Eisenhower Parkway, Ann Arbor, MI, USA">
        <title>Comparative Genomics and Chromosome Evolution.</title>
        <authorList>
            <person name="Mudd A.B."/>
        </authorList>
    </citation>
    <scope>NUCLEOTIDE SEQUENCE</scope>
    <source>
        <strain evidence="1">HN-11 Male</strain>
        <tissue evidence="1">Kidney and liver</tissue>
    </source>
</reference>
<dbReference type="AlphaFoldDB" id="A0A8J6FM07"/>
<organism evidence="1 2">
    <name type="scientific">Eleutherodactylus coqui</name>
    <name type="common">Puerto Rican coqui</name>
    <dbReference type="NCBI Taxonomy" id="57060"/>
    <lineage>
        <taxon>Eukaryota</taxon>
        <taxon>Metazoa</taxon>
        <taxon>Chordata</taxon>
        <taxon>Craniata</taxon>
        <taxon>Vertebrata</taxon>
        <taxon>Euteleostomi</taxon>
        <taxon>Amphibia</taxon>
        <taxon>Batrachia</taxon>
        <taxon>Anura</taxon>
        <taxon>Neobatrachia</taxon>
        <taxon>Hyloidea</taxon>
        <taxon>Eleutherodactylidae</taxon>
        <taxon>Eleutherodactylinae</taxon>
        <taxon>Eleutherodactylus</taxon>
        <taxon>Eleutherodactylus</taxon>
    </lineage>
</organism>
<proteinExistence type="predicted"/>
<dbReference type="Proteomes" id="UP000770717">
    <property type="component" value="Unassembled WGS sequence"/>
</dbReference>
<dbReference type="EMBL" id="WNTK01000002">
    <property type="protein sequence ID" value="KAG9489105.1"/>
    <property type="molecule type" value="Genomic_DNA"/>
</dbReference>
<accession>A0A8J6FM07</accession>
<evidence type="ECO:0000313" key="2">
    <source>
        <dbReference type="Proteomes" id="UP000770717"/>
    </source>
</evidence>
<name>A0A8J6FM07_ELECQ</name>
<keyword evidence="2" id="KW-1185">Reference proteome</keyword>
<protein>
    <submittedName>
        <fullName evidence="1">Uncharacterized protein</fullName>
    </submittedName>
</protein>
<comment type="caution">
    <text evidence="1">The sequence shown here is derived from an EMBL/GenBank/DDBJ whole genome shotgun (WGS) entry which is preliminary data.</text>
</comment>
<evidence type="ECO:0000313" key="1">
    <source>
        <dbReference type="EMBL" id="KAG9489105.1"/>
    </source>
</evidence>
<sequence length="84" mass="9445">MLSIVDLVTKVHFLLKAPGRGHQHETMSSSCLEFEPLFNSGAKSGVRMEWRARSLPWDQILPGLWFGNAGLKMDSSTLLCEKQQ</sequence>
<gene>
    <name evidence="1" type="ORF">GDO78_005217</name>
</gene>